<dbReference type="Proteomes" id="UP000241858">
    <property type="component" value="Unassembled WGS sequence"/>
</dbReference>
<dbReference type="EMBL" id="PYLY01000023">
    <property type="protein sequence ID" value="PSU03497.1"/>
    <property type="molecule type" value="Genomic_DNA"/>
</dbReference>
<evidence type="ECO:0000313" key="1">
    <source>
        <dbReference type="EMBL" id="PSU03497.1"/>
    </source>
</evidence>
<dbReference type="AlphaFoldDB" id="A0A2T3HWS0"/>
<reference evidence="1 2" key="1">
    <citation type="submission" date="2018-03" db="EMBL/GenBank/DDBJ databases">
        <title>Whole genome sequencing of Histamine producing bacteria.</title>
        <authorList>
            <person name="Butler K."/>
        </authorList>
    </citation>
    <scope>NUCLEOTIDE SEQUENCE [LARGE SCALE GENOMIC DNA]</scope>
    <source>
        <strain evidence="1 2">DSM 23343</strain>
    </source>
</reference>
<comment type="caution">
    <text evidence="1">The sequence shown here is derived from an EMBL/GenBank/DDBJ whole genome shotgun (WGS) entry which is preliminary data.</text>
</comment>
<proteinExistence type="predicted"/>
<gene>
    <name evidence="1" type="ORF">C0W81_12065</name>
</gene>
<sequence>MGFFGFYLMSLSTNLNQTLITLHRASNGYLITPFLYLNDKFVFSRSFTAKYFSSFTLSNDTSIEEVRGVIQELHHVLSLMETEAEIINTMSYLTLKNTDNTAIYTDMTNDMFLENRGYAVEVIKSLKYLPNLATNKAVMMQGWRGDANKIVHDLNFKTCSLPQEISYEVSCFHRLNNSQGVVFKNGILLHSKLSEFDHSNEDNHIVENKEHVSKTHKELLTTLLTIPAVVGLFC</sequence>
<name>A0A2T3HWS0_9GAMM</name>
<accession>A0A2T3HWS0</accession>
<organism evidence="1 2">
    <name type="scientific">Photobacterium aquimaris</name>
    <dbReference type="NCBI Taxonomy" id="512643"/>
    <lineage>
        <taxon>Bacteria</taxon>
        <taxon>Pseudomonadati</taxon>
        <taxon>Pseudomonadota</taxon>
        <taxon>Gammaproteobacteria</taxon>
        <taxon>Vibrionales</taxon>
        <taxon>Vibrionaceae</taxon>
        <taxon>Photobacterium</taxon>
    </lineage>
</organism>
<evidence type="ECO:0000313" key="2">
    <source>
        <dbReference type="Proteomes" id="UP000241858"/>
    </source>
</evidence>
<protein>
    <submittedName>
        <fullName evidence="1">Uncharacterized protein</fullName>
    </submittedName>
</protein>